<evidence type="ECO:0000313" key="2">
    <source>
        <dbReference type="EMBL" id="PMD16815.1"/>
    </source>
</evidence>
<dbReference type="AlphaFoldDB" id="A0A2J6PS06"/>
<feature type="region of interest" description="Disordered" evidence="1">
    <location>
        <begin position="125"/>
        <end position="168"/>
    </location>
</feature>
<evidence type="ECO:0000256" key="1">
    <source>
        <dbReference type="SAM" id="MobiDB-lite"/>
    </source>
</evidence>
<feature type="region of interest" description="Disordered" evidence="1">
    <location>
        <begin position="367"/>
        <end position="402"/>
    </location>
</feature>
<protein>
    <submittedName>
        <fullName evidence="2">Uncharacterized protein</fullName>
    </submittedName>
</protein>
<dbReference type="OrthoDB" id="3550792at2759"/>
<sequence>MPVFRRLEAHDPKHGSVSDLCRNLGYGSDGKGTPRSKYFLRSKVAIFRKTFLEADADIELFPLEYWSTAAQRCASNFLNQNIHLFQDSGEARVFHYPIYPQDEERLLEGLAKLICTQEYVRRRNANSAESAREKRAREEKEDSIQEPDQSDSEQSEYARPPSSLASSIGSFHEDQDAITRKHTEQVQRNIEIHLDFMYPLDSTIRVSSPRFLYENSGKWPQDAKQFAWRYLHERSLYHARKTNPEAVVQFAADLIRWHGIAYTEERVALVQRRCGRQITYHAGLWCGYGFLEELQNGGFKKTAEFQALWRDRRKKWIDLVHNGNPSGVIELETILSVSVAAENGTGRKRSIMQTGPVYDMPFHDISTGPAAKRPRGNLFERPFASSRNGSEEDHNFDTENGPETISVEVEGTREARRAPVASMVTPLADQPQRSATAVQVELEQICNIPKQLSPAVMNSSSMAQAPASLQSDATLDEIEDTPPMLEKRTSPYALFGSSLNLPFDADTALIKSTPKLAADKPPKKPELHYILPSFNGGLGHDNALPRETWWACNMSQFFNVVASRGGRPQGSFSCLTLTYNWDVESFVVHRFEGDQYWEEIKQRVKAKFLKARKSIKKKTTRFELWVECGDTTNLDDVQDDDDC</sequence>
<reference evidence="2 3" key="1">
    <citation type="submission" date="2016-05" db="EMBL/GenBank/DDBJ databases">
        <title>A degradative enzymes factory behind the ericoid mycorrhizal symbiosis.</title>
        <authorList>
            <consortium name="DOE Joint Genome Institute"/>
            <person name="Martino E."/>
            <person name="Morin E."/>
            <person name="Grelet G."/>
            <person name="Kuo A."/>
            <person name="Kohler A."/>
            <person name="Daghino S."/>
            <person name="Barry K."/>
            <person name="Choi C."/>
            <person name="Cichocki N."/>
            <person name="Clum A."/>
            <person name="Copeland A."/>
            <person name="Hainaut M."/>
            <person name="Haridas S."/>
            <person name="Labutti K."/>
            <person name="Lindquist E."/>
            <person name="Lipzen A."/>
            <person name="Khouja H.-R."/>
            <person name="Murat C."/>
            <person name="Ohm R."/>
            <person name="Olson A."/>
            <person name="Spatafora J."/>
            <person name="Veneault-Fourrey C."/>
            <person name="Henrissat B."/>
            <person name="Grigoriev I."/>
            <person name="Martin F."/>
            <person name="Perotto S."/>
        </authorList>
    </citation>
    <scope>NUCLEOTIDE SEQUENCE [LARGE SCALE GENOMIC DNA]</scope>
    <source>
        <strain evidence="2 3">UAMH 7357</strain>
    </source>
</reference>
<dbReference type="EMBL" id="KZ613503">
    <property type="protein sequence ID" value="PMD16815.1"/>
    <property type="molecule type" value="Genomic_DNA"/>
</dbReference>
<evidence type="ECO:0000313" key="3">
    <source>
        <dbReference type="Proteomes" id="UP000235672"/>
    </source>
</evidence>
<name>A0A2J6PS06_9HELO</name>
<accession>A0A2J6PS06</accession>
<gene>
    <name evidence="2" type="ORF">NA56DRAFT_692315</name>
</gene>
<feature type="compositionally biased region" description="Basic and acidic residues" evidence="1">
    <location>
        <begin position="130"/>
        <end position="143"/>
    </location>
</feature>
<dbReference type="Proteomes" id="UP000235672">
    <property type="component" value="Unassembled WGS sequence"/>
</dbReference>
<feature type="compositionally biased region" description="Acidic residues" evidence="1">
    <location>
        <begin position="144"/>
        <end position="154"/>
    </location>
</feature>
<proteinExistence type="predicted"/>
<keyword evidence="3" id="KW-1185">Reference proteome</keyword>
<organism evidence="2 3">
    <name type="scientific">Hyaloscypha hepaticicola</name>
    <dbReference type="NCBI Taxonomy" id="2082293"/>
    <lineage>
        <taxon>Eukaryota</taxon>
        <taxon>Fungi</taxon>
        <taxon>Dikarya</taxon>
        <taxon>Ascomycota</taxon>
        <taxon>Pezizomycotina</taxon>
        <taxon>Leotiomycetes</taxon>
        <taxon>Helotiales</taxon>
        <taxon>Hyaloscyphaceae</taxon>
        <taxon>Hyaloscypha</taxon>
    </lineage>
</organism>